<dbReference type="InterPro" id="IPR008319">
    <property type="entry name" value="GyrI-like_CCH_Lin2189-like"/>
</dbReference>
<dbReference type="EMBL" id="AP006840">
    <property type="protein sequence ID" value="BAD39561.1"/>
    <property type="molecule type" value="Genomic_DNA"/>
</dbReference>
<dbReference type="Gene3D" id="3.20.80.10">
    <property type="entry name" value="Regulatory factor, effector binding domain"/>
    <property type="match status" value="1"/>
</dbReference>
<protein>
    <recommendedName>
        <fullName evidence="1">GyrI-like small molecule binding domain-containing protein</fullName>
    </recommendedName>
</protein>
<dbReference type="InterPro" id="IPR029442">
    <property type="entry name" value="GyrI-like"/>
</dbReference>
<sequence>MEPEPHHTRKGASVMTQPAGFAPVLFKARKDPEIVEVPDTWCLTLSGVGAPESPAFQQAVEALYGLAYTLKFQQKAAGQDFKVPPLEGLWWSEPPEAFARTPREEWRWQLLIRMPEGITAEQVAATRGQAAAKKKNPRILDVAFERFAGGTAAQVLHVGPFSEEGPVIEQLHAFIAAQGYRLRGRHHEVYLSDFRRTPPEKLKTILRQPVEPAT</sequence>
<evidence type="ECO:0000313" key="2">
    <source>
        <dbReference type="EMBL" id="BAD39561.1"/>
    </source>
</evidence>
<proteinExistence type="predicted"/>
<organism evidence="2 3">
    <name type="scientific">Symbiobacterium thermophilum (strain DSM 24528 / JCM 14929 / IAM 14863 / T)</name>
    <dbReference type="NCBI Taxonomy" id="292459"/>
    <lineage>
        <taxon>Bacteria</taxon>
        <taxon>Bacillati</taxon>
        <taxon>Bacillota</taxon>
        <taxon>Clostridia</taxon>
        <taxon>Eubacteriales</taxon>
        <taxon>Symbiobacteriaceae</taxon>
        <taxon>Symbiobacterium</taxon>
    </lineage>
</organism>
<feature type="domain" description="GyrI-like small molecule binding" evidence="1">
    <location>
        <begin position="31"/>
        <end position="207"/>
    </location>
</feature>
<dbReference type="AlphaFoldDB" id="Q67RY2"/>
<dbReference type="PIRSF" id="PIRSF031644">
    <property type="entry name" value="UCP031644"/>
    <property type="match status" value="1"/>
</dbReference>
<dbReference type="SUPFAM" id="SSF55136">
    <property type="entry name" value="Probable bacterial effector-binding domain"/>
    <property type="match status" value="1"/>
</dbReference>
<dbReference type="InterPro" id="IPR011256">
    <property type="entry name" value="Reg_factor_effector_dom_sf"/>
</dbReference>
<evidence type="ECO:0000313" key="3">
    <source>
        <dbReference type="Proteomes" id="UP000000417"/>
    </source>
</evidence>
<keyword evidence="3" id="KW-1185">Reference proteome</keyword>
<accession>Q67RY2</accession>
<dbReference type="eggNOG" id="COG4832">
    <property type="taxonomic scope" value="Bacteria"/>
</dbReference>
<dbReference type="HOGENOM" id="CLU_083625_0_0_9"/>
<reference evidence="2 3" key="1">
    <citation type="journal article" date="2004" name="Nucleic Acids Res.">
        <title>Genome sequence of Symbiobacterium thermophilum, an uncultivable bacterium that depends on microbial commensalism.</title>
        <authorList>
            <person name="Ueda K."/>
            <person name="Yamashita A."/>
            <person name="Ishikawa J."/>
            <person name="Shimada M."/>
            <person name="Watsuji T."/>
            <person name="Morimura K."/>
            <person name="Ikeda H."/>
            <person name="Hattori M."/>
            <person name="Beppu T."/>
        </authorList>
    </citation>
    <scope>NUCLEOTIDE SEQUENCE [LARGE SCALE GENOMIC DNA]</scope>
    <source>
        <strain evidence="3">T / IAM 14863</strain>
    </source>
</reference>
<evidence type="ECO:0000259" key="1">
    <source>
        <dbReference type="Pfam" id="PF06445"/>
    </source>
</evidence>
<dbReference type="Pfam" id="PF06445">
    <property type="entry name" value="GyrI-like"/>
    <property type="match status" value="1"/>
</dbReference>
<dbReference type="KEGG" id="sth:STH576"/>
<dbReference type="Proteomes" id="UP000000417">
    <property type="component" value="Chromosome"/>
</dbReference>
<gene>
    <name evidence="2" type="ordered locus">STH576</name>
</gene>
<name>Q67RY2_SYMTH</name>